<evidence type="ECO:0000313" key="2">
    <source>
        <dbReference type="Proteomes" id="UP000192333"/>
    </source>
</evidence>
<accession>A0A1W2H7A8</accession>
<dbReference type="EMBL" id="LT838813">
    <property type="protein sequence ID" value="SMD44532.1"/>
    <property type="molecule type" value="Genomic_DNA"/>
</dbReference>
<dbReference type="Pfam" id="PF11751">
    <property type="entry name" value="PorP_SprF"/>
    <property type="match status" value="1"/>
</dbReference>
<proteinExistence type="predicted"/>
<dbReference type="Proteomes" id="UP000192333">
    <property type="component" value="Chromosome I"/>
</dbReference>
<dbReference type="InterPro" id="IPR019861">
    <property type="entry name" value="PorP/SprF_Bacteroidetes"/>
</dbReference>
<gene>
    <name evidence="1" type="ORF">SAMN00777080_3155</name>
</gene>
<evidence type="ECO:0000313" key="1">
    <source>
        <dbReference type="EMBL" id="SMD44532.1"/>
    </source>
</evidence>
<reference evidence="2" key="1">
    <citation type="submission" date="2017-04" db="EMBL/GenBank/DDBJ databases">
        <authorList>
            <person name="Varghese N."/>
            <person name="Submissions S."/>
        </authorList>
    </citation>
    <scope>NUCLEOTIDE SEQUENCE [LARGE SCALE GENOMIC DNA]</scope>
    <source>
        <strain evidence="2">DSM 16537</strain>
    </source>
</reference>
<dbReference type="NCBIfam" id="TIGR03519">
    <property type="entry name" value="T9SS_PorP_fam"/>
    <property type="match status" value="1"/>
</dbReference>
<dbReference type="AlphaFoldDB" id="A0A1W2H7A8"/>
<name>A0A1W2H7A8_9BACT</name>
<dbReference type="STRING" id="758820.SAMN00777080_3155"/>
<protein>
    <submittedName>
        <fullName evidence="1">Type IX secretion system membrane protein, PorP/SprF family</fullName>
    </submittedName>
</protein>
<organism evidence="1 2">
    <name type="scientific">Aquiflexum balticum DSM 16537</name>
    <dbReference type="NCBI Taxonomy" id="758820"/>
    <lineage>
        <taxon>Bacteria</taxon>
        <taxon>Pseudomonadati</taxon>
        <taxon>Bacteroidota</taxon>
        <taxon>Cytophagia</taxon>
        <taxon>Cytophagales</taxon>
        <taxon>Cyclobacteriaceae</taxon>
        <taxon>Aquiflexum</taxon>
    </lineage>
</organism>
<keyword evidence="2" id="KW-1185">Reference proteome</keyword>
<sequence>MAILPTVLVFGQSRKYISQFNQFQSYFNPSLTGFEESIIRGFVRNQWAGLEGAPKTFFLSVEIDPAEVREASDASLIGKTAFGLNMVHDTYGPFVDTELQLSYASRIRLGKSTNLRLGASVNYNTIRLDGNNLTTEQANDPTVNQYMNSFANMQIVDFNLGMSITHQNYYFGYGAQNVNQGGISNGDIFIESKPLASVFQTGYRQSVNDKVSLAFHVMYRIQSDLPSSIDFNIKALLMEKFWVGLGHRVDHATNFQLGFLMSKLKFGYSYEIPAQGAFMIPNPTHEFMASFYLFQKIENRNETGALIW</sequence>